<dbReference type="Proteomes" id="UP000774570">
    <property type="component" value="Unassembled WGS sequence"/>
</dbReference>
<dbReference type="EMBL" id="JAIBOA010000019">
    <property type="protein sequence ID" value="MBW8485934.1"/>
    <property type="molecule type" value="Genomic_DNA"/>
</dbReference>
<dbReference type="RefSeq" id="WP_220169171.1">
    <property type="nucleotide sequence ID" value="NZ_JAIBOA010000019.1"/>
</dbReference>
<evidence type="ECO:0000256" key="1">
    <source>
        <dbReference type="ARBA" id="ARBA00023015"/>
    </source>
</evidence>
<dbReference type="SUPFAM" id="SSF48452">
    <property type="entry name" value="TPR-like"/>
    <property type="match status" value="1"/>
</dbReference>
<dbReference type="Gene3D" id="1.25.40.10">
    <property type="entry name" value="Tetratricopeptide repeat domain"/>
    <property type="match status" value="1"/>
</dbReference>
<evidence type="ECO:0000256" key="3">
    <source>
        <dbReference type="SAM" id="MobiDB-lite"/>
    </source>
</evidence>
<dbReference type="InterPro" id="IPR036388">
    <property type="entry name" value="WH-like_DNA-bd_sf"/>
</dbReference>
<dbReference type="Gene3D" id="1.10.10.10">
    <property type="entry name" value="Winged helix-like DNA-binding domain superfamily/Winged helix DNA-binding domain"/>
    <property type="match status" value="1"/>
</dbReference>
<evidence type="ECO:0000259" key="4">
    <source>
        <dbReference type="SMART" id="SM01043"/>
    </source>
</evidence>
<dbReference type="Pfam" id="PF03704">
    <property type="entry name" value="BTAD"/>
    <property type="match status" value="1"/>
</dbReference>
<evidence type="ECO:0000313" key="6">
    <source>
        <dbReference type="Proteomes" id="UP000774570"/>
    </source>
</evidence>
<dbReference type="InterPro" id="IPR005158">
    <property type="entry name" value="BTAD"/>
</dbReference>
<dbReference type="PANTHER" id="PTHR35807:SF1">
    <property type="entry name" value="TRANSCRIPTIONAL REGULATOR REDD"/>
    <property type="match status" value="1"/>
</dbReference>
<accession>A0ABS7G225</accession>
<proteinExistence type="predicted"/>
<evidence type="ECO:0000313" key="5">
    <source>
        <dbReference type="EMBL" id="MBW8485934.1"/>
    </source>
</evidence>
<reference evidence="5 6" key="1">
    <citation type="submission" date="2021-07" db="EMBL/GenBank/DDBJ databases">
        <title>Actinomadura sp. PM05-2 isolated from lichen.</title>
        <authorList>
            <person name="Somphong A."/>
            <person name="Phongsopitanun W."/>
            <person name="Tanasupawat S."/>
            <person name="Peongsungnone V."/>
        </authorList>
    </citation>
    <scope>NUCLEOTIDE SEQUENCE [LARGE SCALE GENOMIC DNA]</scope>
    <source>
        <strain evidence="5 6">PM05-2</strain>
    </source>
</reference>
<keyword evidence="6" id="KW-1185">Reference proteome</keyword>
<dbReference type="InterPro" id="IPR051677">
    <property type="entry name" value="AfsR-DnrI-RedD_regulator"/>
</dbReference>
<sequence length="443" mass="48265">MNAEDGAPPVTPVPGEIAFTLLGRVGGRLGDRVIEPDEPRARLILAILLWHAERPVQRDYLRQNVWTSVLGEAGKLEDNKKIGDHIGRIRNELAKVDPEAGKLLPRASQGVYRINAPARQIDLLRSRALGRHASSLRGKDDAGAVYYYRRALDQWGELPDGPWTAELLGGLMPLPWVENKRAQLIGEYEELLFPCVELELGLRPIGEVLSGLRGLAAGTDRPKDRLIGLLMRALYLAGERAEALEVFERHGERNSGRPGAESTRIARRIRDDDPALLPQSFPPPDGTIPLGAGMSENESAEEPRNGRDSAQEAEEIGEAAVAVIVETARCRLGNDYYLPGPAARALMEAVESGLRNSSEAAMALAAVQRDPERGAAALHTVLVARMLADAGFMATLREHTERLADETSSRHGRGVVINSRKIDNVVTIQAKRVGTLNFGVSDS</sequence>
<keyword evidence="1" id="KW-0805">Transcription regulation</keyword>
<gene>
    <name evidence="5" type="ORF">K1Y72_26400</name>
</gene>
<keyword evidence="2" id="KW-0804">Transcription</keyword>
<feature type="domain" description="Bacterial transcriptional activator" evidence="4">
    <location>
        <begin position="121"/>
        <end position="270"/>
    </location>
</feature>
<comment type="caution">
    <text evidence="5">The sequence shown here is derived from an EMBL/GenBank/DDBJ whole genome shotgun (WGS) entry which is preliminary data.</text>
</comment>
<name>A0ABS7G225_9ACTN</name>
<evidence type="ECO:0000256" key="2">
    <source>
        <dbReference type="ARBA" id="ARBA00023163"/>
    </source>
</evidence>
<protein>
    <submittedName>
        <fullName evidence="5">Bacterial transcriptional activator domain-containing protein</fullName>
    </submittedName>
</protein>
<organism evidence="5 6">
    <name type="scientific">Actinomadura parmotrematis</name>
    <dbReference type="NCBI Taxonomy" id="2864039"/>
    <lineage>
        <taxon>Bacteria</taxon>
        <taxon>Bacillati</taxon>
        <taxon>Actinomycetota</taxon>
        <taxon>Actinomycetes</taxon>
        <taxon>Streptosporangiales</taxon>
        <taxon>Thermomonosporaceae</taxon>
        <taxon>Actinomadura</taxon>
    </lineage>
</organism>
<dbReference type="SMART" id="SM01043">
    <property type="entry name" value="BTAD"/>
    <property type="match status" value="1"/>
</dbReference>
<feature type="region of interest" description="Disordered" evidence="3">
    <location>
        <begin position="273"/>
        <end position="313"/>
    </location>
</feature>
<dbReference type="InterPro" id="IPR011990">
    <property type="entry name" value="TPR-like_helical_dom_sf"/>
</dbReference>
<feature type="compositionally biased region" description="Basic and acidic residues" evidence="3">
    <location>
        <begin position="301"/>
        <end position="310"/>
    </location>
</feature>
<dbReference type="PANTHER" id="PTHR35807">
    <property type="entry name" value="TRANSCRIPTIONAL REGULATOR REDD-RELATED"/>
    <property type="match status" value="1"/>
</dbReference>